<keyword evidence="2" id="KW-0418">Kinase</keyword>
<reference evidence="2 3" key="1">
    <citation type="submission" date="2017-07" db="EMBL/GenBank/DDBJ databases">
        <title>An improved, manually edited Actinidia chinensis var. chinensis (kiwifruit) genome highlights the challenges associated with draft genomes and gene prediction in plants.</title>
        <authorList>
            <person name="Pilkington S."/>
            <person name="Crowhurst R."/>
            <person name="Hilario E."/>
            <person name="Nardozza S."/>
            <person name="Fraser L."/>
            <person name="Peng Y."/>
            <person name="Gunaseelan K."/>
            <person name="Simpson R."/>
            <person name="Tahir J."/>
            <person name="Deroles S."/>
            <person name="Templeton K."/>
            <person name="Luo Z."/>
            <person name="Davy M."/>
            <person name="Cheng C."/>
            <person name="Mcneilage M."/>
            <person name="Scaglione D."/>
            <person name="Liu Y."/>
            <person name="Zhang Q."/>
            <person name="Datson P."/>
            <person name="De Silva N."/>
            <person name="Gardiner S."/>
            <person name="Bassett H."/>
            <person name="Chagne D."/>
            <person name="Mccallum J."/>
            <person name="Dzierzon H."/>
            <person name="Deng C."/>
            <person name="Wang Y.-Y."/>
            <person name="Barron N."/>
            <person name="Manako K."/>
            <person name="Bowen J."/>
            <person name="Foster T."/>
            <person name="Erridge Z."/>
            <person name="Tiffin H."/>
            <person name="Waite C."/>
            <person name="Davies K."/>
            <person name="Grierson E."/>
            <person name="Laing W."/>
            <person name="Kirk R."/>
            <person name="Chen X."/>
            <person name="Wood M."/>
            <person name="Montefiori M."/>
            <person name="Brummell D."/>
            <person name="Schwinn K."/>
            <person name="Catanach A."/>
            <person name="Fullerton C."/>
            <person name="Li D."/>
            <person name="Meiyalaghan S."/>
            <person name="Nieuwenhuizen N."/>
            <person name="Read N."/>
            <person name="Prakash R."/>
            <person name="Hunter D."/>
            <person name="Zhang H."/>
            <person name="Mckenzie M."/>
            <person name="Knabel M."/>
            <person name="Harris A."/>
            <person name="Allan A."/>
            <person name="Chen A."/>
            <person name="Janssen B."/>
            <person name="Plunkett B."/>
            <person name="Dwamena C."/>
            <person name="Voogd C."/>
            <person name="Leif D."/>
            <person name="Lafferty D."/>
            <person name="Souleyre E."/>
            <person name="Varkonyi-Gasic E."/>
            <person name="Gambi F."/>
            <person name="Hanley J."/>
            <person name="Yao J.-L."/>
            <person name="Cheung J."/>
            <person name="David K."/>
            <person name="Warren B."/>
            <person name="Marsh K."/>
            <person name="Snowden K."/>
            <person name="Lin-Wang K."/>
            <person name="Brian L."/>
            <person name="Martinez-Sanchez M."/>
            <person name="Wang M."/>
            <person name="Ileperuma N."/>
            <person name="Macnee N."/>
            <person name="Campin R."/>
            <person name="Mcatee P."/>
            <person name="Drummond R."/>
            <person name="Espley R."/>
            <person name="Ireland H."/>
            <person name="Wu R."/>
            <person name="Atkinson R."/>
            <person name="Karunairetnam S."/>
            <person name="Bulley S."/>
            <person name="Chunkath S."/>
            <person name="Hanley Z."/>
            <person name="Storey R."/>
            <person name="Thrimawithana A."/>
            <person name="Thomson S."/>
            <person name="David C."/>
            <person name="Testolin R."/>
        </authorList>
    </citation>
    <scope>NUCLEOTIDE SEQUENCE [LARGE SCALE GENOMIC DNA]</scope>
    <source>
        <strain evidence="3">cv. Red5</strain>
        <tissue evidence="2">Young leaf</tissue>
    </source>
</reference>
<evidence type="ECO:0000256" key="1">
    <source>
        <dbReference type="SAM" id="MobiDB-lite"/>
    </source>
</evidence>
<evidence type="ECO:0000313" key="3">
    <source>
        <dbReference type="Proteomes" id="UP000241394"/>
    </source>
</evidence>
<feature type="compositionally biased region" description="Polar residues" evidence="1">
    <location>
        <begin position="203"/>
        <end position="218"/>
    </location>
</feature>
<feature type="region of interest" description="Disordered" evidence="1">
    <location>
        <begin position="99"/>
        <end position="179"/>
    </location>
</feature>
<dbReference type="GO" id="GO:0016301">
    <property type="term" value="F:kinase activity"/>
    <property type="evidence" value="ECO:0007669"/>
    <property type="project" value="UniProtKB-KW"/>
</dbReference>
<keyword evidence="3" id="KW-1185">Reference proteome</keyword>
<evidence type="ECO:0000313" key="2">
    <source>
        <dbReference type="EMBL" id="PSS36039.1"/>
    </source>
</evidence>
<proteinExistence type="predicted"/>
<feature type="region of interest" description="Disordered" evidence="1">
    <location>
        <begin position="201"/>
        <end position="229"/>
    </location>
</feature>
<dbReference type="EMBL" id="NKQK01000001">
    <property type="protein sequence ID" value="PSS36039.1"/>
    <property type="molecule type" value="Genomic_DNA"/>
</dbReference>
<feature type="compositionally biased region" description="Basic and acidic residues" evidence="1">
    <location>
        <begin position="274"/>
        <end position="290"/>
    </location>
</feature>
<dbReference type="OMA" id="DSSLIWC"/>
<dbReference type="PANTHER" id="PTHR33922:SF2">
    <property type="entry name" value="OS07G0589600 PROTEIN"/>
    <property type="match status" value="1"/>
</dbReference>
<gene>
    <name evidence="2" type="ORF">CEY00_Acc00543</name>
</gene>
<dbReference type="OrthoDB" id="778913at2759"/>
<protein>
    <submittedName>
        <fullName evidence="2">Membrane-associated kinase regulator protein</fullName>
    </submittedName>
</protein>
<accession>A0A2R6S1B8</accession>
<feature type="compositionally biased region" description="Low complexity" evidence="1">
    <location>
        <begin position="109"/>
        <end position="138"/>
    </location>
</feature>
<reference evidence="3" key="2">
    <citation type="journal article" date="2018" name="BMC Genomics">
        <title>A manually annotated Actinidia chinensis var. chinensis (kiwifruit) genome highlights the challenges associated with draft genomes and gene prediction in plants.</title>
        <authorList>
            <person name="Pilkington S.M."/>
            <person name="Crowhurst R."/>
            <person name="Hilario E."/>
            <person name="Nardozza S."/>
            <person name="Fraser L."/>
            <person name="Peng Y."/>
            <person name="Gunaseelan K."/>
            <person name="Simpson R."/>
            <person name="Tahir J."/>
            <person name="Deroles S.C."/>
            <person name="Templeton K."/>
            <person name="Luo Z."/>
            <person name="Davy M."/>
            <person name="Cheng C."/>
            <person name="McNeilage M."/>
            <person name="Scaglione D."/>
            <person name="Liu Y."/>
            <person name="Zhang Q."/>
            <person name="Datson P."/>
            <person name="De Silva N."/>
            <person name="Gardiner S.E."/>
            <person name="Bassett H."/>
            <person name="Chagne D."/>
            <person name="McCallum J."/>
            <person name="Dzierzon H."/>
            <person name="Deng C."/>
            <person name="Wang Y.Y."/>
            <person name="Barron L."/>
            <person name="Manako K."/>
            <person name="Bowen J."/>
            <person name="Foster T.M."/>
            <person name="Erridge Z.A."/>
            <person name="Tiffin H."/>
            <person name="Waite C.N."/>
            <person name="Davies K.M."/>
            <person name="Grierson E.P."/>
            <person name="Laing W.A."/>
            <person name="Kirk R."/>
            <person name="Chen X."/>
            <person name="Wood M."/>
            <person name="Montefiori M."/>
            <person name="Brummell D.A."/>
            <person name="Schwinn K.E."/>
            <person name="Catanach A."/>
            <person name="Fullerton C."/>
            <person name="Li D."/>
            <person name="Meiyalaghan S."/>
            <person name="Nieuwenhuizen N."/>
            <person name="Read N."/>
            <person name="Prakash R."/>
            <person name="Hunter D."/>
            <person name="Zhang H."/>
            <person name="McKenzie M."/>
            <person name="Knabel M."/>
            <person name="Harris A."/>
            <person name="Allan A.C."/>
            <person name="Gleave A."/>
            <person name="Chen A."/>
            <person name="Janssen B.J."/>
            <person name="Plunkett B."/>
            <person name="Ampomah-Dwamena C."/>
            <person name="Voogd C."/>
            <person name="Leif D."/>
            <person name="Lafferty D."/>
            <person name="Souleyre E.J.F."/>
            <person name="Varkonyi-Gasic E."/>
            <person name="Gambi F."/>
            <person name="Hanley J."/>
            <person name="Yao J.L."/>
            <person name="Cheung J."/>
            <person name="David K.M."/>
            <person name="Warren B."/>
            <person name="Marsh K."/>
            <person name="Snowden K.C."/>
            <person name="Lin-Wang K."/>
            <person name="Brian L."/>
            <person name="Martinez-Sanchez M."/>
            <person name="Wang M."/>
            <person name="Ileperuma N."/>
            <person name="Macnee N."/>
            <person name="Campin R."/>
            <person name="McAtee P."/>
            <person name="Drummond R.S.M."/>
            <person name="Espley R.V."/>
            <person name="Ireland H.S."/>
            <person name="Wu R."/>
            <person name="Atkinson R.G."/>
            <person name="Karunairetnam S."/>
            <person name="Bulley S."/>
            <person name="Chunkath S."/>
            <person name="Hanley Z."/>
            <person name="Storey R."/>
            <person name="Thrimawithana A.H."/>
            <person name="Thomson S."/>
            <person name="David C."/>
            <person name="Testolin R."/>
            <person name="Huang H."/>
            <person name="Hellens R.P."/>
            <person name="Schaffer R.J."/>
        </authorList>
    </citation>
    <scope>NUCLEOTIDE SEQUENCE [LARGE SCALE GENOMIC DNA]</scope>
    <source>
        <strain evidence="3">cv. Red5</strain>
    </source>
</reference>
<sequence length="320" mass="35435">MASTTADDEKWAHSEDEEALSLCDLPLNRDDNNQSREDASAPSAIEDFNFGSWPGFVSAEPEMCVADEVFFRGQIMPFRHSVSSESCLAAFRNPSQSISRSESMDHLCSGRATGTSSRSSSIRSQHSSSSGSSTTTTTNPKKVRNPFHAYPSPTPQIRVPSSRYGNSSHPGHQGGGKSTRWSLFRVGLFPAPKIELQDLRARGTNNRFDNRHSCSSTRSSDHQRRKKSNHGLFGGCRCSFDAVETLNLRVPVKDKSHDGTEDEKEKTVTLRALVKDKSNNRTDDEKEKAGTTKKGKQLVSRHRTFEWLKELSIAGVPEEA</sequence>
<feature type="region of interest" description="Disordered" evidence="1">
    <location>
        <begin position="274"/>
        <end position="298"/>
    </location>
</feature>
<comment type="caution">
    <text evidence="2">The sequence shown here is derived from an EMBL/GenBank/DDBJ whole genome shotgun (WGS) entry which is preliminary data.</text>
</comment>
<name>A0A2R6S1B8_ACTCC</name>
<dbReference type="Proteomes" id="UP000241394">
    <property type="component" value="Chromosome LG1"/>
</dbReference>
<keyword evidence="2" id="KW-0808">Transferase</keyword>
<organism evidence="2 3">
    <name type="scientific">Actinidia chinensis var. chinensis</name>
    <name type="common">Chinese soft-hair kiwi</name>
    <dbReference type="NCBI Taxonomy" id="1590841"/>
    <lineage>
        <taxon>Eukaryota</taxon>
        <taxon>Viridiplantae</taxon>
        <taxon>Streptophyta</taxon>
        <taxon>Embryophyta</taxon>
        <taxon>Tracheophyta</taxon>
        <taxon>Spermatophyta</taxon>
        <taxon>Magnoliopsida</taxon>
        <taxon>eudicotyledons</taxon>
        <taxon>Gunneridae</taxon>
        <taxon>Pentapetalae</taxon>
        <taxon>asterids</taxon>
        <taxon>Ericales</taxon>
        <taxon>Actinidiaceae</taxon>
        <taxon>Actinidia</taxon>
    </lineage>
</organism>
<dbReference type="FunCoup" id="A0A2R6S1B8">
    <property type="interactions" value="97"/>
</dbReference>
<dbReference type="InParanoid" id="A0A2R6S1B8"/>
<dbReference type="Gramene" id="PSS36039">
    <property type="protein sequence ID" value="PSS36039"/>
    <property type="gene ID" value="CEY00_Acc00543"/>
</dbReference>
<dbReference type="AlphaFoldDB" id="A0A2R6S1B8"/>
<dbReference type="PANTHER" id="PTHR33922">
    <property type="entry name" value="OS01G0888066 PROTEIN-RELATED"/>
    <property type="match status" value="1"/>
</dbReference>